<evidence type="ECO:0000256" key="9">
    <source>
        <dbReference type="ARBA" id="ARBA00023180"/>
    </source>
</evidence>
<sequence length="438" mass="48426">MCGVKCITFALWINILRVITEKTDFKLELTPQKSVIHVGTDLELTCRMNACPVNVTFMWKSLLDNFHGGKHKDEQTVSRLLIRNITTKHSNVVCKASCEGKPRENTSHIHVYSFPQDPVLSQIKSLIANQTQQLNCTVHNVYPLERIQVEWLRGDKTLHVDSPADFFSDRVQSYSSVFNYTPSVSDLDKNLSCKATLNNAEIGLERTRNSNAEYGPGTINISSKKPSVKLGEDLEITCDADGNPKPTILWWKEETEPAQNESRHEKLIIHNASWSQAGWYRCDASNAVGSQQMRVNVIVLGPPNIPKIQLSHRGDPKEGENVTILCSSDDESAELTLYKQSQSAASGALHEPAVLLNIPSVQITDGGIYICEAKNDFGIERSTINITVEAQHNVVKAADLPVAILPAAGSVSLLAIAGLLIRHCRKKARTNSNNIPLS</sequence>
<dbReference type="InterPro" id="IPR047012">
    <property type="entry name" value="ICAM_VCAM"/>
</dbReference>
<dbReference type="GO" id="GO:0098609">
    <property type="term" value="P:cell-cell adhesion"/>
    <property type="evidence" value="ECO:0007669"/>
    <property type="project" value="InterPro"/>
</dbReference>
<evidence type="ECO:0000259" key="13">
    <source>
        <dbReference type="PROSITE" id="PS50835"/>
    </source>
</evidence>
<dbReference type="InterPro" id="IPR007110">
    <property type="entry name" value="Ig-like_dom"/>
</dbReference>
<comment type="subcellular location">
    <subcellularLocation>
        <location evidence="1">Membrane</location>
        <topology evidence="1">Single-pass type I membrane protein</topology>
    </subcellularLocation>
</comment>
<reference evidence="14 15" key="1">
    <citation type="submission" date="2024-02" db="EMBL/GenBank/DDBJ databases">
        <title>Chromosome-level genome assembly of the Eurasian Minnow (Phoxinus phoxinus).</title>
        <authorList>
            <person name="Oriowo T.O."/>
            <person name="Martin S."/>
            <person name="Stange M."/>
            <person name="Chrysostomakis Y."/>
            <person name="Brown T."/>
            <person name="Winkler S."/>
            <person name="Kukowka S."/>
            <person name="Myers E.W."/>
            <person name="Bohne A."/>
        </authorList>
    </citation>
    <scope>NUCLEOTIDE SEQUENCE [LARGE SCALE GENOMIC DNA]</scope>
    <source>
        <strain evidence="14">ZFMK-TIS-60720</strain>
        <tissue evidence="14">Whole Organism</tissue>
    </source>
</reference>
<dbReference type="PANTHER" id="PTHR13771:SF14">
    <property type="entry name" value="VASCULAR CELL ADHESION PROTEIN 1"/>
    <property type="match status" value="1"/>
</dbReference>
<feature type="chain" id="PRO_5042968069" description="Ig-like domain-containing protein" evidence="12">
    <location>
        <begin position="21"/>
        <end position="438"/>
    </location>
</feature>
<keyword evidence="6 11" id="KW-1133">Transmembrane helix</keyword>
<feature type="domain" description="Ig-like" evidence="13">
    <location>
        <begin position="216"/>
        <end position="296"/>
    </location>
</feature>
<keyword evidence="8" id="KW-1015">Disulfide bond</keyword>
<comment type="caution">
    <text evidence="14">The sequence shown here is derived from an EMBL/GenBank/DDBJ whole genome shotgun (WGS) entry which is preliminary data.</text>
</comment>
<evidence type="ECO:0000256" key="6">
    <source>
        <dbReference type="ARBA" id="ARBA00022989"/>
    </source>
</evidence>
<evidence type="ECO:0000256" key="5">
    <source>
        <dbReference type="ARBA" id="ARBA00022889"/>
    </source>
</evidence>
<accession>A0AAN9H9N8</accession>
<dbReference type="Proteomes" id="UP001364617">
    <property type="component" value="Unassembled WGS sequence"/>
</dbReference>
<keyword evidence="15" id="KW-1185">Reference proteome</keyword>
<dbReference type="GO" id="GO:0005178">
    <property type="term" value="F:integrin binding"/>
    <property type="evidence" value="ECO:0007669"/>
    <property type="project" value="InterPro"/>
</dbReference>
<keyword evidence="10" id="KW-0393">Immunoglobulin domain</keyword>
<dbReference type="Gene3D" id="2.60.40.10">
    <property type="entry name" value="Immunoglobulins"/>
    <property type="match status" value="4"/>
</dbReference>
<evidence type="ECO:0000256" key="12">
    <source>
        <dbReference type="SAM" id="SignalP"/>
    </source>
</evidence>
<gene>
    <name evidence="14" type="ORF">R3I93_006878</name>
</gene>
<keyword evidence="7 11" id="KW-0472">Membrane</keyword>
<evidence type="ECO:0000313" key="15">
    <source>
        <dbReference type="Proteomes" id="UP001364617"/>
    </source>
</evidence>
<keyword evidence="3 12" id="KW-0732">Signal</keyword>
<evidence type="ECO:0000256" key="11">
    <source>
        <dbReference type="SAM" id="Phobius"/>
    </source>
</evidence>
<evidence type="ECO:0000256" key="8">
    <source>
        <dbReference type="ARBA" id="ARBA00023157"/>
    </source>
</evidence>
<evidence type="ECO:0000256" key="3">
    <source>
        <dbReference type="ARBA" id="ARBA00022729"/>
    </source>
</evidence>
<keyword evidence="2 11" id="KW-0812">Transmembrane</keyword>
<dbReference type="PIRSF" id="PIRSF000615">
    <property type="entry name" value="TyrPK_CSF1-R"/>
    <property type="match status" value="1"/>
</dbReference>
<evidence type="ECO:0000256" key="10">
    <source>
        <dbReference type="ARBA" id="ARBA00023319"/>
    </source>
</evidence>
<dbReference type="Pfam" id="PF07654">
    <property type="entry name" value="C1-set"/>
    <property type="match status" value="1"/>
</dbReference>
<organism evidence="14 15">
    <name type="scientific">Phoxinus phoxinus</name>
    <name type="common">Eurasian minnow</name>
    <dbReference type="NCBI Taxonomy" id="58324"/>
    <lineage>
        <taxon>Eukaryota</taxon>
        <taxon>Metazoa</taxon>
        <taxon>Chordata</taxon>
        <taxon>Craniata</taxon>
        <taxon>Vertebrata</taxon>
        <taxon>Euteleostomi</taxon>
        <taxon>Actinopterygii</taxon>
        <taxon>Neopterygii</taxon>
        <taxon>Teleostei</taxon>
        <taxon>Ostariophysi</taxon>
        <taxon>Cypriniformes</taxon>
        <taxon>Leuciscidae</taxon>
        <taxon>Phoxininae</taxon>
        <taxon>Phoxinus</taxon>
    </lineage>
</organism>
<feature type="domain" description="Ig-like" evidence="13">
    <location>
        <begin position="118"/>
        <end position="203"/>
    </location>
</feature>
<keyword evidence="4" id="KW-0677">Repeat</keyword>
<dbReference type="SUPFAM" id="SSF48726">
    <property type="entry name" value="Immunoglobulin"/>
    <property type="match status" value="4"/>
</dbReference>
<dbReference type="SMART" id="SM00408">
    <property type="entry name" value="IGc2"/>
    <property type="match status" value="2"/>
</dbReference>
<evidence type="ECO:0000256" key="1">
    <source>
        <dbReference type="ARBA" id="ARBA00004479"/>
    </source>
</evidence>
<protein>
    <recommendedName>
        <fullName evidence="13">Ig-like domain-containing protein</fullName>
    </recommendedName>
</protein>
<feature type="signal peptide" evidence="12">
    <location>
        <begin position="1"/>
        <end position="20"/>
    </location>
</feature>
<dbReference type="InterPro" id="IPR003598">
    <property type="entry name" value="Ig_sub2"/>
</dbReference>
<evidence type="ECO:0000256" key="2">
    <source>
        <dbReference type="ARBA" id="ARBA00022692"/>
    </source>
</evidence>
<feature type="domain" description="Ig-like" evidence="13">
    <location>
        <begin position="303"/>
        <end position="387"/>
    </location>
</feature>
<feature type="transmembrane region" description="Helical" evidence="11">
    <location>
        <begin position="400"/>
        <end position="421"/>
    </location>
</feature>
<keyword evidence="9" id="KW-0325">Glycoprotein</keyword>
<dbReference type="InterPro" id="IPR003597">
    <property type="entry name" value="Ig_C1-set"/>
</dbReference>
<dbReference type="InterPro" id="IPR036179">
    <property type="entry name" value="Ig-like_dom_sf"/>
</dbReference>
<dbReference type="PROSITE" id="PS50835">
    <property type="entry name" value="IG_LIKE"/>
    <property type="match status" value="3"/>
</dbReference>
<name>A0AAN9H9N8_9TELE</name>
<dbReference type="SMART" id="SM00409">
    <property type="entry name" value="IG"/>
    <property type="match status" value="3"/>
</dbReference>
<evidence type="ECO:0000313" key="14">
    <source>
        <dbReference type="EMBL" id="KAK7162671.1"/>
    </source>
</evidence>
<dbReference type="EMBL" id="JAYKXH010000007">
    <property type="protein sequence ID" value="KAK7162671.1"/>
    <property type="molecule type" value="Genomic_DNA"/>
</dbReference>
<dbReference type="CDD" id="cd00096">
    <property type="entry name" value="Ig"/>
    <property type="match status" value="1"/>
</dbReference>
<dbReference type="InterPro" id="IPR013783">
    <property type="entry name" value="Ig-like_fold"/>
</dbReference>
<evidence type="ECO:0000256" key="4">
    <source>
        <dbReference type="ARBA" id="ARBA00022737"/>
    </source>
</evidence>
<dbReference type="InterPro" id="IPR003599">
    <property type="entry name" value="Ig_sub"/>
</dbReference>
<dbReference type="PRINTS" id="PR01472">
    <property type="entry name" value="ICAMVCAM1"/>
</dbReference>
<dbReference type="Pfam" id="PF13927">
    <property type="entry name" value="Ig_3"/>
    <property type="match status" value="2"/>
</dbReference>
<evidence type="ECO:0000256" key="7">
    <source>
        <dbReference type="ARBA" id="ARBA00023136"/>
    </source>
</evidence>
<proteinExistence type="predicted"/>
<dbReference type="GO" id="GO:0016020">
    <property type="term" value="C:membrane"/>
    <property type="evidence" value="ECO:0007669"/>
    <property type="project" value="UniProtKB-SubCell"/>
</dbReference>
<dbReference type="PANTHER" id="PTHR13771">
    <property type="entry name" value="INTERCELLULAR ADHESION MOLECULE"/>
    <property type="match status" value="1"/>
</dbReference>
<keyword evidence="5" id="KW-0130">Cell adhesion</keyword>
<dbReference type="AlphaFoldDB" id="A0AAN9H9N8"/>
<dbReference type="InterPro" id="IPR003987">
    <property type="entry name" value="ICAM_VCAM_N"/>
</dbReference>